<comment type="caution">
    <text evidence="1">The sequence shown here is derived from an EMBL/GenBank/DDBJ whole genome shotgun (WGS) entry which is preliminary data.</text>
</comment>
<dbReference type="AlphaFoldDB" id="A0A6B0GPG4"/>
<evidence type="ECO:0000313" key="2">
    <source>
        <dbReference type="Proteomes" id="UP000451471"/>
    </source>
</evidence>
<protein>
    <submittedName>
        <fullName evidence="1">Uncharacterized protein</fullName>
    </submittedName>
</protein>
<evidence type="ECO:0000313" key="1">
    <source>
        <dbReference type="EMBL" id="MWG36610.1"/>
    </source>
</evidence>
<dbReference type="RefSeq" id="WP_158206263.1">
    <property type="nucleotide sequence ID" value="NZ_WSZK01000037.1"/>
</dbReference>
<sequence length="59" mass="7134">MWTRINEKGVSNEYAQTLVSRTDSMLLNLTNYRLYDELRCRRKDGLRYKEKRLVVPPSR</sequence>
<keyword evidence="2" id="KW-1185">Reference proteome</keyword>
<reference evidence="1 2" key="1">
    <citation type="submission" date="2019-12" db="EMBL/GenBank/DDBJ databases">
        <title>Halocatena pleomorpha gen. nov. sp. nov., an extremely halophilic archaeon of family Halobacteriaceae isolated from saltpan soil.</title>
        <authorList>
            <person name="Pal Y."/>
            <person name="Verma A."/>
            <person name="Krishnamurthi S."/>
            <person name="Kumar P."/>
        </authorList>
    </citation>
    <scope>NUCLEOTIDE SEQUENCE [LARGE SCALE GENOMIC DNA]</scope>
    <source>
        <strain evidence="1 2">JCM 16495</strain>
    </source>
</reference>
<accession>A0A6B0GPG4</accession>
<name>A0A6B0GPG4_9EURY</name>
<dbReference type="Proteomes" id="UP000451471">
    <property type="component" value="Unassembled WGS sequence"/>
</dbReference>
<proteinExistence type="predicted"/>
<dbReference type="Pfam" id="PF26032">
    <property type="entry name" value="DUF8008"/>
    <property type="match status" value="1"/>
</dbReference>
<dbReference type="InterPro" id="IPR058321">
    <property type="entry name" value="DUF8008"/>
</dbReference>
<dbReference type="EMBL" id="WSZK01000037">
    <property type="protein sequence ID" value="MWG36610.1"/>
    <property type="molecule type" value="Genomic_DNA"/>
</dbReference>
<organism evidence="1 2">
    <name type="scientific">Halomarina oriensis</name>
    <dbReference type="NCBI Taxonomy" id="671145"/>
    <lineage>
        <taxon>Archaea</taxon>
        <taxon>Methanobacteriati</taxon>
        <taxon>Methanobacteriota</taxon>
        <taxon>Stenosarchaea group</taxon>
        <taxon>Halobacteria</taxon>
        <taxon>Halobacteriales</taxon>
        <taxon>Natronomonadaceae</taxon>
        <taxon>Halomarina</taxon>
    </lineage>
</organism>
<gene>
    <name evidence="1" type="ORF">GQS65_19315</name>
</gene>